<dbReference type="SUPFAM" id="SSF89623">
    <property type="entry name" value="Ribose/Galactose isomerase RpiB/AlsB"/>
    <property type="match status" value="1"/>
</dbReference>
<feature type="binding site" evidence="4">
    <location>
        <begin position="66"/>
        <end position="70"/>
    </location>
    <ligand>
        <name>D-ribulose 5-phosphate</name>
        <dbReference type="ChEBI" id="CHEBI:58121"/>
    </ligand>
</feature>
<feature type="binding site" evidence="4">
    <location>
        <position position="136"/>
    </location>
    <ligand>
        <name>D-ribulose 5-phosphate</name>
        <dbReference type="ChEBI" id="CHEBI:58121"/>
    </ligand>
</feature>
<sequence length="143" mass="15501">MKIYIGNDHTGIEMKNAISKYLVEQGHEVINIGTNTAEAVDYPDFGREVAQKTVADQGSIGIIICGSGIGISIAANKIKAARAALCYEEKAAELARLHNDANIIALGARFIAVEKAISLVDVFLKTDFDGERHQCRVDKLNEL</sequence>
<keyword evidence="6" id="KW-1185">Reference proteome</keyword>
<accession>A0A1Y0KYV9</accession>
<feature type="binding site" evidence="4">
    <location>
        <position position="109"/>
    </location>
    <ligand>
        <name>D-ribulose 5-phosphate</name>
        <dbReference type="ChEBI" id="CHEBI:58121"/>
    </ligand>
</feature>
<protein>
    <submittedName>
        <fullName evidence="5">Ribose 5-phosphate isomerase B</fullName>
    </submittedName>
</protein>
<evidence type="ECO:0000256" key="2">
    <source>
        <dbReference type="ARBA" id="ARBA00023235"/>
    </source>
</evidence>
<dbReference type="PANTHER" id="PTHR30345:SF0">
    <property type="entry name" value="DNA DAMAGE-REPAIR_TOLERATION PROTEIN DRT102"/>
    <property type="match status" value="1"/>
</dbReference>
<evidence type="ECO:0000256" key="1">
    <source>
        <dbReference type="ARBA" id="ARBA00008754"/>
    </source>
</evidence>
<dbReference type="KEGG" id="scla:SCLARK_00143"/>
<organism evidence="5 6">
    <name type="scientific">Spiroplasma clarkii</name>
    <dbReference type="NCBI Taxonomy" id="2139"/>
    <lineage>
        <taxon>Bacteria</taxon>
        <taxon>Bacillati</taxon>
        <taxon>Mycoplasmatota</taxon>
        <taxon>Mollicutes</taxon>
        <taxon>Entomoplasmatales</taxon>
        <taxon>Spiroplasmataceae</taxon>
        <taxon>Spiroplasma</taxon>
    </lineage>
</organism>
<dbReference type="PANTHER" id="PTHR30345">
    <property type="entry name" value="RIBOSE-5-PHOSPHATE ISOMERASE B"/>
    <property type="match status" value="1"/>
</dbReference>
<dbReference type="InterPro" id="IPR004785">
    <property type="entry name" value="RpiB"/>
</dbReference>
<dbReference type="InterPro" id="IPR003500">
    <property type="entry name" value="RpiB_LacA_LacB"/>
</dbReference>
<dbReference type="Pfam" id="PF02502">
    <property type="entry name" value="LacAB_rpiB"/>
    <property type="match status" value="1"/>
</dbReference>
<evidence type="ECO:0000313" key="5">
    <source>
        <dbReference type="EMBL" id="ATX70383.1"/>
    </source>
</evidence>
<evidence type="ECO:0000313" key="6">
    <source>
        <dbReference type="Proteomes" id="UP000231179"/>
    </source>
</evidence>
<dbReference type="RefSeq" id="WP_100253949.1">
    <property type="nucleotide sequence ID" value="NZ_CP015819.1"/>
</dbReference>
<dbReference type="EMBL" id="CP024870">
    <property type="protein sequence ID" value="ATX70383.1"/>
    <property type="molecule type" value="Genomic_DNA"/>
</dbReference>
<name>A0A1Y0KYV9_9MOLU</name>
<dbReference type="NCBIfam" id="TIGR00689">
    <property type="entry name" value="rpiB_lacA_lacB"/>
    <property type="match status" value="1"/>
</dbReference>
<dbReference type="NCBIfam" id="TIGR01120">
    <property type="entry name" value="rpiB"/>
    <property type="match status" value="1"/>
</dbReference>
<gene>
    <name evidence="5" type="primary">rpiB</name>
    <name evidence="5" type="ORF">SCLAR_v1c00480</name>
</gene>
<feature type="active site" description="Proton donor" evidence="3">
    <location>
        <position position="98"/>
    </location>
</feature>
<comment type="similarity">
    <text evidence="1">Belongs to the LacAB/RpiB family.</text>
</comment>
<dbReference type="GO" id="GO:0009052">
    <property type="term" value="P:pentose-phosphate shunt, non-oxidative branch"/>
    <property type="evidence" value="ECO:0007669"/>
    <property type="project" value="TreeGrafter"/>
</dbReference>
<dbReference type="Gene3D" id="3.40.1400.10">
    <property type="entry name" value="Sugar-phosphate isomerase, RpiB/LacA/LacB"/>
    <property type="match status" value="1"/>
</dbReference>
<dbReference type="OrthoDB" id="1778624at2"/>
<feature type="binding site" evidence="4">
    <location>
        <begin position="8"/>
        <end position="9"/>
    </location>
    <ligand>
        <name>D-ribulose 5-phosphate</name>
        <dbReference type="ChEBI" id="CHEBI:58121"/>
    </ligand>
</feature>
<dbReference type="GO" id="GO:0019316">
    <property type="term" value="P:D-allose catabolic process"/>
    <property type="evidence" value="ECO:0007669"/>
    <property type="project" value="TreeGrafter"/>
</dbReference>
<feature type="binding site" evidence="4">
    <location>
        <position position="132"/>
    </location>
    <ligand>
        <name>D-ribulose 5-phosphate</name>
        <dbReference type="ChEBI" id="CHEBI:58121"/>
    </ligand>
</feature>
<dbReference type="Proteomes" id="UP000231179">
    <property type="component" value="Chromosome"/>
</dbReference>
<dbReference type="AlphaFoldDB" id="A0A1Y0KYV9"/>
<feature type="binding site" evidence="4">
    <location>
        <position position="99"/>
    </location>
    <ligand>
        <name>D-ribulose 5-phosphate</name>
        <dbReference type="ChEBI" id="CHEBI:58121"/>
    </ligand>
</feature>
<dbReference type="GO" id="GO:0004751">
    <property type="term" value="F:ribose-5-phosphate isomerase activity"/>
    <property type="evidence" value="ECO:0007669"/>
    <property type="project" value="TreeGrafter"/>
</dbReference>
<proteinExistence type="inferred from homology"/>
<evidence type="ECO:0000256" key="4">
    <source>
        <dbReference type="PIRSR" id="PIRSR005384-2"/>
    </source>
</evidence>
<dbReference type="InterPro" id="IPR036569">
    <property type="entry name" value="RpiB_LacA_LacB_sf"/>
</dbReference>
<keyword evidence="2 5" id="KW-0413">Isomerase</keyword>
<dbReference type="PIRSF" id="PIRSF005384">
    <property type="entry name" value="RpiB_LacA_B"/>
    <property type="match status" value="1"/>
</dbReference>
<reference evidence="5 6" key="1">
    <citation type="submission" date="2017-11" db="EMBL/GenBank/DDBJ databases">
        <title>Complete genome sequence of Spiroplasma clarkii CN-5 (DSM 19994).</title>
        <authorList>
            <person name="Tsai Y.-M."/>
            <person name="Chang A."/>
            <person name="Lo W.-S."/>
            <person name="Kuo C.-H."/>
        </authorList>
    </citation>
    <scope>NUCLEOTIDE SEQUENCE [LARGE SCALE GENOMIC DNA]</scope>
    <source>
        <strain evidence="5 6">CN-5</strain>
    </source>
</reference>
<evidence type="ECO:0000256" key="3">
    <source>
        <dbReference type="PIRSR" id="PIRSR005384-1"/>
    </source>
</evidence>
<dbReference type="NCBIfam" id="NF004051">
    <property type="entry name" value="PRK05571.1"/>
    <property type="match status" value="1"/>
</dbReference>
<feature type="active site" description="Proton acceptor" evidence="3">
    <location>
        <position position="65"/>
    </location>
</feature>